<feature type="domain" description="Duffy-antigen binding" evidence="3">
    <location>
        <begin position="857"/>
        <end position="1030"/>
    </location>
</feature>
<dbReference type="GO" id="GO:0046789">
    <property type="term" value="F:host cell surface receptor binding"/>
    <property type="evidence" value="ECO:0007669"/>
    <property type="project" value="InterPro"/>
</dbReference>
<dbReference type="FunFam" id="1.10.1900.40:FF:000005">
    <property type="entry name" value="Erythrocyte membrane protein 1, PfEMP1"/>
    <property type="match status" value="1"/>
</dbReference>
<dbReference type="InterPro" id="IPR008602">
    <property type="entry name" value="Duffy-antigen-binding"/>
</dbReference>
<feature type="domain" description="Duffy-binding-like" evidence="7">
    <location>
        <begin position="318"/>
        <end position="473"/>
    </location>
</feature>
<dbReference type="GO" id="GO:0016020">
    <property type="term" value="C:membrane"/>
    <property type="evidence" value="ECO:0007669"/>
    <property type="project" value="InterPro"/>
</dbReference>
<feature type="domain" description="Duffy-antigen binding" evidence="3">
    <location>
        <begin position="1652"/>
        <end position="1807"/>
    </location>
</feature>
<feature type="region of interest" description="Disordered" evidence="1">
    <location>
        <begin position="1186"/>
        <end position="1216"/>
    </location>
</feature>
<evidence type="ECO:0000259" key="5">
    <source>
        <dbReference type="Pfam" id="PF15447"/>
    </source>
</evidence>
<dbReference type="InterPro" id="IPR044932">
    <property type="entry name" value="PfEMP1_ATS_sf"/>
</dbReference>
<dbReference type="Pfam" id="PF21807">
    <property type="entry name" value="PfEMP1_CIDRalpha1_dom"/>
    <property type="match status" value="1"/>
</dbReference>
<gene>
    <name evidence="8" type="ORF">PFDG_00137</name>
</gene>
<reference evidence="9" key="1">
    <citation type="submission" date="2006-09" db="EMBL/GenBank/DDBJ databases">
        <title>Annotation of Plasmodium falciparum Dd2.</title>
        <authorList>
            <consortium name="The Broad Institute Genome Sequencing Platform"/>
            <person name="Volkman S.K."/>
            <person name="Neafsey D.E."/>
            <person name="Dash A.P."/>
            <person name="Chitnis C.E."/>
            <person name="Hartl D.L."/>
            <person name="Young S.K."/>
            <person name="Zeng Q."/>
            <person name="Koehrsen M."/>
            <person name="Alvarado L."/>
            <person name="Berlin A."/>
            <person name="Borenstein D."/>
            <person name="Chapman S.B."/>
            <person name="Chen Z."/>
            <person name="Engels R."/>
            <person name="Freedman E."/>
            <person name="Gellesch M."/>
            <person name="Goldberg J."/>
            <person name="Griggs A."/>
            <person name="Gujja S."/>
            <person name="Heilman E.R."/>
            <person name="Heiman D.I."/>
            <person name="Howarth C."/>
            <person name="Jen D."/>
            <person name="Larson L."/>
            <person name="Mehta T."/>
            <person name="Neiman D."/>
            <person name="Park D."/>
            <person name="Pearson M."/>
            <person name="Roberts A."/>
            <person name="Saif S."/>
            <person name="Shea T."/>
            <person name="Shenoy N."/>
            <person name="Sisk P."/>
            <person name="Stolte C."/>
            <person name="Sykes S."/>
            <person name="Walk T."/>
            <person name="White J."/>
            <person name="Yandava C."/>
            <person name="Haas B."/>
            <person name="Henn M.R."/>
            <person name="Nusbaum C."/>
            <person name="Birren B."/>
        </authorList>
    </citation>
    <scope>NUCLEOTIDE SEQUENCE [LARGE SCALE GENOMIC DNA]</scope>
</reference>
<evidence type="ECO:0000259" key="3">
    <source>
        <dbReference type="Pfam" id="PF05424"/>
    </source>
</evidence>
<reference evidence="9" key="2">
    <citation type="submission" date="2006-09" db="EMBL/GenBank/DDBJ databases">
        <title>The genome sequence of Plasmodium falciparum Dd2.</title>
        <authorList>
            <consortium name="The Broad Institute Genome Sequencing Platform"/>
            <person name="Birren B."/>
            <person name="Lander E."/>
            <person name="Galagan J."/>
            <person name="Nusbaum C."/>
            <person name="Devon K."/>
            <person name="Henn M."/>
            <person name="Jaffe D."/>
            <person name="Butler J."/>
            <person name="Alvarez P."/>
            <person name="Gnerre S."/>
            <person name="Grabherr M."/>
            <person name="Kleber M."/>
            <person name="Mauceli E."/>
            <person name="Brockman W."/>
            <person name="MacCallum I.A."/>
            <person name="Rounsley S."/>
            <person name="Young S."/>
            <person name="LaButti K."/>
            <person name="Pushparaj V."/>
            <person name="DeCaprio D."/>
            <person name="Crawford M."/>
            <person name="Koehrsen M."/>
            <person name="Engels R."/>
            <person name="Montgomery P."/>
            <person name="Pearson M."/>
            <person name="Howarth C."/>
            <person name="Larson L."/>
            <person name="Luoma S."/>
            <person name="White J."/>
            <person name="Kodira C."/>
            <person name="Zeng Q."/>
            <person name="O'Leary S."/>
            <person name="Yandava C."/>
            <person name="Alvarado L."/>
            <person name="Wirth D."/>
            <person name="Volkman S."/>
            <person name="Hartl D."/>
        </authorList>
    </citation>
    <scope>NUCLEOTIDE SEQUENCE [LARGE SCALE GENOMIC DNA]</scope>
</reference>
<feature type="region of interest" description="Disordered" evidence="1">
    <location>
        <begin position="2169"/>
        <end position="2200"/>
    </location>
</feature>
<feature type="compositionally biased region" description="Acidic residues" evidence="1">
    <location>
        <begin position="728"/>
        <end position="738"/>
    </location>
</feature>
<dbReference type="Gene3D" id="1.20.58.1930">
    <property type="match status" value="1"/>
</dbReference>
<dbReference type="EMBL" id="DS016066">
    <property type="protein sequence ID" value="KOB84817.1"/>
    <property type="molecule type" value="Genomic_DNA"/>
</dbReference>
<sequence length="2484" mass="287667">MVKQNGGGGGRGGRGAGSSGEEDKDAKNMFDRIGAEVQKEAHSEALERSHNELQGHLSQATYANDIVVEGETLEACKLDHIYHTNVTDGHNDPCGNRPDVRFSDKYGGQCTDSKIKGNNKGPGGACAPFRRLFLCDQNLEYIKAEKITSTHNLLLEVSLAAKHEGKSLSEYRKEHSDVNSKSGLCTILARSFADIGDIVRGRDLYLGNKKYNETEREKEKLQTNLKNIFAKIYGDLSESAKKHYGDDENYYQLREDWWTANRQQIWNAIICDVPDDAKYLEESDGSQSGSHQTKCRCYSGNVLTNFDYVPQFLRWFDEWTEEFCRKKKKYVDIVKTYCRDESKKKYCSLNGHDCTQTIRKIGLLRMGNECTKCLLACSHYRGWLANQEKEFAKQKEKYTNKIIGRNPQKKGTFETTNNDYDRKFYEKLKTYYGNVDKFLELLNEEKECKAITTVEGKINFPINNYKETFYRSEYCELCPECGVIYKDGEFKERGTHEEECRIQKTRTKNESKNTDIDFLFNDEHGKDILEKLKPFCGDKGSSSDSGIEKWKCSHYEVTDNECIMQNNDKEQKNHSKIMTFVDFFEFWVTHMLKDSIDWRKYIKRCINNSTLNKCKKGCNTHCQCFQKWIKKKQEEWNQIKAHYKNETDIKLGDPYDILEYILEEDFFEDIKKAYGNEEAVDRIKKLKKDHASKRDEDVATAKYAIDILLEHELEEAEECLEIHPEDEKCTDEDDDDDHHEEPPIFRLNPCGDKSGRKYPVLATKVAHQMHDQARQQLTSRAGGRKALRADASEGTYKKNGKPSDLKGDNICNINTTHSNATGESKNPCHGKDNEKKRFVVGTKWETGGTVQMTETEAYMPPRRQHMCTSNLENLDVGRVTENGKASHSLLGDVLLAANKQAERIKNDFFSKKYDNAAACRAMKYSFADIGDIIRGTDLWDKNKDATGLQDNLKKIFSHIHKSLKKTLNGKGNDKYNGDDEKKPQYKQLREDWWEANRRQVWKAMRCAIKEGKIHNCDGIPIEDYIPQRLRWMTEWAEWYCKAQKKQYDTLDTACKACRSKGEDCTKVDSDCTPCKKACDNYKKVVDEWEKQWNEISYKYLILYEQAQRSSDGTVFLDAGPDYQLMVDFFKELQKTIRSSSSKRSKRSIGGTNTDPIFTSPYSTAAGYIHQEVPHMECQVQKQFCKKRNGETPPTGTQEDDDYTFREKPKDHDGKCSCDKPPKKDACDIVDGILAGKKGNQQVGDCHPKIKDKNDKYPDWQCGDKSLVKDEGVCMPPRRQKLCVHFLANDNEIKQLHSQVNLREAFIKSAAAETFLSWNYYKNKNGNVASKLDEKLKKGTIPPEFLRSMFYTYGDYRDFLFGTDISKGHGKGSNLENKINSLFPENSDGKTPGNLTREDWWKTNGPDIWKGMLCALTNASGAKKETLTDKYKYESVTFGDNSGPNLQTFSSRPQFLRWFTEWAQDFCYHQAEEIKKLEEECNFNTCEEANVRQKSECQHQCNKYKKFLRKWKAQYKRQNIKYEGLTDSINIIKNKEAPKFLTEYCKEECSCFQSTNVNNVINMFEKLPDEYIKKCPCPNVPETSSTKIDDIGSSKQNSFAIQHSKDKKLNKCALDENICKNYEDHKCNPKKNLDVLDEWNNLYLEDFQSKNKGVLIPPRRRQLCFTHMIKGPPRIQNIDQFKNELLKGAVMEGKRLGEYYKNNSEKAIEAMTYSFADYADIIKGNDMIDTIPFKDIKRKLEQVLEQEEKSNNVLNTAEQWWKKNRKHLWNAMLCGYKKTGYMPDAYVHLCIVPDTDETPQFLRWMIEWAKTFCNDKRNRGTSILKHCKDEIANNKNATNSSYKYECEKAAVNYVQWARKINEKWTGLSEKFKRSTSYLPDAYKSYSPERYLTSKCGTCDCKYKDLQEIIDAYKEKTITDNFIDTIIDQAKNDNEQTPWSWLYPLSWPMWKIEAGIPKWTMKGDITIDWPDIKWPKIDWEKPASKVRDSVHRISDIIFYIINNTHIIPTKDYKAHSDSSVTNQEIKVYKNLEERNLTPQLYERPEIIVPTIGAVAASIIGILLYKRKPKHRPSNLFSVIDIPQNDYDMPTTKSSNSYVPYESGRYSGKTYIYMEGDETDDYNYVRDIYSSDITSSSESEYEEMDINDIYVPGTPKYKTLIEVVLEPSGKLSGNTIPTSGKNTTASDTQNDIQNDGIPSSKITDNEWNTLKDDFISQYLQSEQPNDVPNDYSSGDIPFNTQPNTLYFDNNQEKPFIMSIHDRNLYSGEEYNYNVNMVNSMDDIPINRDNNVYSGIDLINDTLSGNKNIDIYDEVLKRKENELFGTNHVKQTSIHSVAKPARDDPLINQLDLFHTWLDRHRNMCEKWNKKEELLDKLKEEWENETHSGNTHPSDSNKTLNTDVSIQIHMDNPKSINEFTNMDTILEDLEKYNEPYYDVQDDIYYDVHDHDASTVDSNNMDVPSKVQIEMDVNTKLVKEKYPIADVWHI</sequence>
<protein>
    <recommendedName>
        <fullName evidence="10">Erythrocyte membrane protein 1</fullName>
    </recommendedName>
</protein>
<dbReference type="Pfam" id="PF15447">
    <property type="entry name" value="NTS"/>
    <property type="match status" value="1"/>
</dbReference>
<dbReference type="Proteomes" id="UP000054282">
    <property type="component" value="Unassembled WGS sequence"/>
</dbReference>
<feature type="domain" description="Plasmodium falciparum erythrocyte membrane protein-1 N-terminal segment" evidence="5">
    <location>
        <begin position="25"/>
        <end position="61"/>
    </location>
</feature>
<feature type="compositionally biased region" description="Basic and acidic residues" evidence="1">
    <location>
        <begin position="1202"/>
        <end position="1216"/>
    </location>
</feature>
<dbReference type="InterPro" id="IPR029210">
    <property type="entry name" value="PfEMP1_NTS"/>
</dbReference>
<dbReference type="FunFam" id="1.20.58.830:FF:000021">
    <property type="entry name" value="Erythrocyte membrane protein 1, PfEMP1"/>
    <property type="match status" value="1"/>
</dbReference>
<name>A0A0L7LW28_PLAF4</name>
<evidence type="ECO:0000259" key="4">
    <source>
        <dbReference type="Pfam" id="PF15445"/>
    </source>
</evidence>
<feature type="domain" description="PfEMP1 CIDRalpha1" evidence="6">
    <location>
        <begin position="514"/>
        <end position="570"/>
    </location>
</feature>
<dbReference type="Pfam" id="PF05424">
    <property type="entry name" value="Duffy_binding"/>
    <property type="match status" value="4"/>
</dbReference>
<evidence type="ECO:0000256" key="1">
    <source>
        <dbReference type="SAM" id="MobiDB-lite"/>
    </source>
</evidence>
<organism evidence="8 9">
    <name type="scientific">Plasmodium falciparum (isolate Dd2)</name>
    <dbReference type="NCBI Taxonomy" id="57267"/>
    <lineage>
        <taxon>Eukaryota</taxon>
        <taxon>Sar</taxon>
        <taxon>Alveolata</taxon>
        <taxon>Apicomplexa</taxon>
        <taxon>Aconoidasida</taxon>
        <taxon>Haemosporida</taxon>
        <taxon>Plasmodiidae</taxon>
        <taxon>Plasmodium</taxon>
        <taxon>Plasmodium (Laverania)</taxon>
    </lineage>
</organism>
<dbReference type="FunFam" id="1.10.1900.40:FF:000001">
    <property type="entry name" value="Erythrocyte membrane protein 1"/>
    <property type="match status" value="1"/>
</dbReference>
<feature type="domain" description="Duffy-antigen binding" evidence="3">
    <location>
        <begin position="124"/>
        <end position="314"/>
    </location>
</feature>
<evidence type="ECO:0000313" key="9">
    <source>
        <dbReference type="Proteomes" id="UP000054282"/>
    </source>
</evidence>
<dbReference type="VEuPathDB" id="PlasmoDB:PfDd2_030029800"/>
<evidence type="ECO:0000259" key="2">
    <source>
        <dbReference type="Pfam" id="PF03011"/>
    </source>
</evidence>
<evidence type="ECO:0000259" key="7">
    <source>
        <dbReference type="Pfam" id="PF22672"/>
    </source>
</evidence>
<feature type="compositionally biased region" description="Gly residues" evidence="1">
    <location>
        <begin position="1"/>
        <end position="18"/>
    </location>
</feature>
<dbReference type="InterPro" id="IPR042202">
    <property type="entry name" value="Duffy-ag-bd_sf"/>
</dbReference>
<accession>A0A0L7LW28</accession>
<feature type="region of interest" description="Disordered" evidence="1">
    <location>
        <begin position="774"/>
        <end position="809"/>
    </location>
</feature>
<dbReference type="OMA" id="RMGNECT"/>
<feature type="region of interest" description="Disordered" evidence="1">
    <location>
        <begin position="1"/>
        <end position="25"/>
    </location>
</feature>
<dbReference type="Pfam" id="PF15445">
    <property type="entry name" value="ATS"/>
    <property type="match status" value="1"/>
</dbReference>
<feature type="domain" description="Duffy-binding-like" evidence="2">
    <location>
        <begin position="583"/>
        <end position="726"/>
    </location>
</feature>
<dbReference type="Gene3D" id="1.20.58.830">
    <property type="match status" value="4"/>
</dbReference>
<dbReference type="KEGG" id="pfd:PFDG_00137"/>
<dbReference type="InterPro" id="IPR029211">
    <property type="entry name" value="PfEMP1_ATS"/>
</dbReference>
<evidence type="ECO:0008006" key="10">
    <source>
        <dbReference type="Google" id="ProtNLM"/>
    </source>
</evidence>
<dbReference type="Gene3D" id="1.20.1310.20">
    <property type="entry name" value="Duffy-antigen binding domain"/>
    <property type="match status" value="4"/>
</dbReference>
<dbReference type="Pfam" id="PF22672">
    <property type="entry name" value="DBL_C"/>
    <property type="match status" value="2"/>
</dbReference>
<dbReference type="InterPro" id="IPR054595">
    <property type="entry name" value="DBL_C"/>
</dbReference>
<evidence type="ECO:0000313" key="8">
    <source>
        <dbReference type="EMBL" id="KOB84817.1"/>
    </source>
</evidence>
<feature type="domain" description="Duffy-antigen binding" evidence="3">
    <location>
        <begin position="1271"/>
        <end position="1455"/>
    </location>
</feature>
<dbReference type="Pfam" id="PF03011">
    <property type="entry name" value="PFEMP"/>
    <property type="match status" value="1"/>
</dbReference>
<feature type="domain" description="Duffy-binding-like" evidence="7">
    <location>
        <begin position="1034"/>
        <end position="1157"/>
    </location>
</feature>
<feature type="domain" description="Plasmodium falciparum erythrocyte membrane protein 1 acidic terminal segment" evidence="4">
    <location>
        <begin position="2051"/>
        <end position="2484"/>
    </location>
</feature>
<proteinExistence type="predicted"/>
<dbReference type="SUPFAM" id="SSF140924">
    <property type="entry name" value="Duffy binding domain-like"/>
    <property type="match status" value="5"/>
</dbReference>
<feature type="region of interest" description="Disordered" evidence="1">
    <location>
        <begin position="727"/>
        <end position="750"/>
    </location>
</feature>
<dbReference type="Gene3D" id="1.10.1900.40">
    <property type="entry name" value="Acidic terminal segments, variant surface antigen of PfEMP1"/>
    <property type="match status" value="2"/>
</dbReference>
<dbReference type="InterPro" id="IPR049158">
    <property type="entry name" value="PfEMP1_CIDRalpha1_dom"/>
</dbReference>
<evidence type="ECO:0000259" key="6">
    <source>
        <dbReference type="Pfam" id="PF21807"/>
    </source>
</evidence>
<dbReference type="InterPro" id="IPR004258">
    <property type="entry name" value="DBL"/>
</dbReference>